<feature type="transmembrane region" description="Helical" evidence="1">
    <location>
        <begin position="138"/>
        <end position="157"/>
    </location>
</feature>
<evidence type="ECO:0000313" key="3">
    <source>
        <dbReference type="Proteomes" id="UP001526166"/>
    </source>
</evidence>
<proteinExistence type="predicted"/>
<feature type="transmembrane region" description="Helical" evidence="1">
    <location>
        <begin position="69"/>
        <end position="86"/>
    </location>
</feature>
<name>A0ABT2ZUC0_9RHOB</name>
<feature type="transmembrane region" description="Helical" evidence="1">
    <location>
        <begin position="41"/>
        <end position="62"/>
    </location>
</feature>
<reference evidence="2 3" key="1">
    <citation type="submission" date="2022-10" db="EMBL/GenBank/DDBJ databases">
        <title>Sinirhodobacter sp. nov., isolated from ocean surface sediments.</title>
        <authorList>
            <person name="He W."/>
            <person name="Wang L."/>
            <person name="Zhang D.-F."/>
        </authorList>
    </citation>
    <scope>NUCLEOTIDE SEQUENCE [LARGE SCALE GENOMIC DNA]</scope>
    <source>
        <strain evidence="2 3">WL0115</strain>
    </source>
</reference>
<organism evidence="2 3">
    <name type="scientific">Sedimentimonas flavescens</name>
    <dbReference type="NCBI Taxonomy" id="2851012"/>
    <lineage>
        <taxon>Bacteria</taxon>
        <taxon>Pseudomonadati</taxon>
        <taxon>Pseudomonadota</taxon>
        <taxon>Alphaproteobacteria</taxon>
        <taxon>Rhodobacterales</taxon>
        <taxon>Rhodobacter group</taxon>
        <taxon>Sedimentimonas</taxon>
    </lineage>
</organism>
<dbReference type="RefSeq" id="WP_263846743.1">
    <property type="nucleotide sequence ID" value="NZ_JAOWKW010000001.1"/>
</dbReference>
<feature type="transmembrane region" description="Helical" evidence="1">
    <location>
        <begin position="106"/>
        <end position="126"/>
    </location>
</feature>
<dbReference type="Proteomes" id="UP001526166">
    <property type="component" value="Unassembled WGS sequence"/>
</dbReference>
<sequence length="199" mass="21688">MTHRMASFLLFSVLVLVFAHWLIWGDVGTLASEDGPLEITAMLLLAIGSVLSLYLIPSALLLRYLFVPYVFFQLALREAPVEVWIFDERVLSADFYREAGVSPASVVGAAYAAVALWSVVAVLLWGSQAAWRGARARAPWFGYFVLGGILAVAGQLAEELMPLAGSEGSRFALQVLEESAELAFAFLLTLSMVSAWRDA</sequence>
<keyword evidence="3" id="KW-1185">Reference proteome</keyword>
<evidence type="ECO:0008006" key="4">
    <source>
        <dbReference type="Google" id="ProtNLM"/>
    </source>
</evidence>
<protein>
    <recommendedName>
        <fullName evidence="4">Membrane protein DUF2238</fullName>
    </recommendedName>
</protein>
<gene>
    <name evidence="2" type="ORF">OE699_00655</name>
</gene>
<comment type="caution">
    <text evidence="2">The sequence shown here is derived from an EMBL/GenBank/DDBJ whole genome shotgun (WGS) entry which is preliminary data.</text>
</comment>
<keyword evidence="1" id="KW-1133">Transmembrane helix</keyword>
<evidence type="ECO:0000256" key="1">
    <source>
        <dbReference type="SAM" id="Phobius"/>
    </source>
</evidence>
<dbReference type="EMBL" id="JAOWKW010000001">
    <property type="protein sequence ID" value="MCV2877347.1"/>
    <property type="molecule type" value="Genomic_DNA"/>
</dbReference>
<evidence type="ECO:0000313" key="2">
    <source>
        <dbReference type="EMBL" id="MCV2877347.1"/>
    </source>
</evidence>
<keyword evidence="1" id="KW-0472">Membrane</keyword>
<keyword evidence="1" id="KW-0812">Transmembrane</keyword>
<accession>A0ABT2ZUC0</accession>